<dbReference type="AlphaFoldDB" id="A0A0A8ZTC0"/>
<reference evidence="1" key="2">
    <citation type="journal article" date="2015" name="Data Brief">
        <title>Shoot transcriptome of the giant reed, Arundo donax.</title>
        <authorList>
            <person name="Barrero R.A."/>
            <person name="Guerrero F.D."/>
            <person name="Moolhuijzen P."/>
            <person name="Goolsby J.A."/>
            <person name="Tidwell J."/>
            <person name="Bellgard S.E."/>
            <person name="Bellgard M.I."/>
        </authorList>
    </citation>
    <scope>NUCLEOTIDE SEQUENCE</scope>
    <source>
        <tissue evidence="1">Shoot tissue taken approximately 20 cm above the soil surface</tissue>
    </source>
</reference>
<organism evidence="1">
    <name type="scientific">Arundo donax</name>
    <name type="common">Giant reed</name>
    <name type="synonym">Donax arundinaceus</name>
    <dbReference type="NCBI Taxonomy" id="35708"/>
    <lineage>
        <taxon>Eukaryota</taxon>
        <taxon>Viridiplantae</taxon>
        <taxon>Streptophyta</taxon>
        <taxon>Embryophyta</taxon>
        <taxon>Tracheophyta</taxon>
        <taxon>Spermatophyta</taxon>
        <taxon>Magnoliopsida</taxon>
        <taxon>Liliopsida</taxon>
        <taxon>Poales</taxon>
        <taxon>Poaceae</taxon>
        <taxon>PACMAD clade</taxon>
        <taxon>Arundinoideae</taxon>
        <taxon>Arundineae</taxon>
        <taxon>Arundo</taxon>
    </lineage>
</organism>
<name>A0A0A8ZTC0_ARUDO</name>
<sequence>MLLAYLLLYLAVLYVGLARITLPPLFMNKFTLNTLRSPVHTFCQRFFYLDVLRT</sequence>
<proteinExistence type="predicted"/>
<accession>A0A0A8ZTC0</accession>
<dbReference type="EMBL" id="GBRH01256942">
    <property type="protein sequence ID" value="JAD40953.1"/>
    <property type="molecule type" value="Transcribed_RNA"/>
</dbReference>
<reference evidence="1" key="1">
    <citation type="submission" date="2014-09" db="EMBL/GenBank/DDBJ databases">
        <authorList>
            <person name="Magalhaes I.L.F."/>
            <person name="Oliveira U."/>
            <person name="Santos F.R."/>
            <person name="Vidigal T.H.D.A."/>
            <person name="Brescovit A.D."/>
            <person name="Santos A.J."/>
        </authorList>
    </citation>
    <scope>NUCLEOTIDE SEQUENCE</scope>
    <source>
        <tissue evidence="1">Shoot tissue taken approximately 20 cm above the soil surface</tissue>
    </source>
</reference>
<protein>
    <submittedName>
        <fullName evidence="1">Uncharacterized protein</fullName>
    </submittedName>
</protein>
<evidence type="ECO:0000313" key="1">
    <source>
        <dbReference type="EMBL" id="JAD40953.1"/>
    </source>
</evidence>